<dbReference type="InterPro" id="IPR044865">
    <property type="entry name" value="MRH_dom"/>
</dbReference>
<dbReference type="GO" id="GO:0000139">
    <property type="term" value="C:Golgi membrane"/>
    <property type="evidence" value="ECO:0007669"/>
    <property type="project" value="UniProtKB-SubCell"/>
</dbReference>
<dbReference type="SMART" id="SM01404">
    <property type="entry name" value="CIMR"/>
    <property type="match status" value="1"/>
</dbReference>
<keyword evidence="4 10" id="KW-0732">Signal</keyword>
<feature type="domain" description="MRH" evidence="11">
    <location>
        <begin position="22"/>
        <end position="162"/>
    </location>
</feature>
<dbReference type="InterPro" id="IPR009011">
    <property type="entry name" value="Man6P_isomerase_rcpt-bd_dom_sf"/>
</dbReference>
<dbReference type="Gene3D" id="2.70.130.10">
    <property type="entry name" value="Mannose-6-phosphate receptor binding domain"/>
    <property type="match status" value="1"/>
</dbReference>
<evidence type="ECO:0000256" key="4">
    <source>
        <dbReference type="ARBA" id="ARBA00022729"/>
    </source>
</evidence>
<dbReference type="PROSITE" id="PS51257">
    <property type="entry name" value="PROKAR_LIPOPROTEIN"/>
    <property type="match status" value="1"/>
</dbReference>
<keyword evidence="2" id="KW-0813">Transport</keyword>
<dbReference type="SUPFAM" id="SSF50911">
    <property type="entry name" value="Mannose 6-phosphate receptor domain"/>
    <property type="match status" value="1"/>
</dbReference>
<evidence type="ECO:0000256" key="2">
    <source>
        <dbReference type="ARBA" id="ARBA00022448"/>
    </source>
</evidence>
<dbReference type="Proteomes" id="UP000311382">
    <property type="component" value="Unassembled WGS sequence"/>
</dbReference>
<dbReference type="GO" id="GO:0005770">
    <property type="term" value="C:late endosome"/>
    <property type="evidence" value="ECO:0007669"/>
    <property type="project" value="TreeGrafter"/>
</dbReference>
<keyword evidence="3 9" id="KW-0812">Transmembrane</keyword>
<dbReference type="STRING" id="5288.A0A5C5FQM5"/>
<sequence>MRFLVAAAVASSLASCSLAAANHCKLEGPSIGTFDLSPLRNKAHDYTATNPDGGAVSLNFCGPVSSDESPAEAAQNYGAYIEDSRGGISLGESSNKLSYHNGQLSVTYKNGAECPNSSARRSSLIYLQCDNSWTSDNKVTLIDSLDECVYFFTIKTPYACAASGGFFSAVWGVFVFLFWLSVVVGGALFAYSRFFGNRGGRTLGDSGSGGLGNAVSFAKDMLVVGGIWIIDTAQNAYHALSSRRNARSQAYQYAYDPAPTAPRAAGGHSSSSSSQQQQPDYSSAAWKAPSAGGTGAATPPPPPAKSASPPQSGHNPLAGGGSLLEDDEDEDDEDALAMPGTQGKGAQLV</sequence>
<accession>A0A5C5FQM5</accession>
<feature type="chain" id="PRO_5023094374" evidence="10">
    <location>
        <begin position="20"/>
        <end position="349"/>
    </location>
</feature>
<dbReference type="PANTHER" id="PTHR15071:SF0">
    <property type="entry name" value="MANNOSE 6-PHOSPHATE RECEPTOR-LIKE PROTEIN 1"/>
    <property type="match status" value="1"/>
</dbReference>
<feature type="compositionally biased region" description="Acidic residues" evidence="8">
    <location>
        <begin position="324"/>
        <end position="335"/>
    </location>
</feature>
<keyword evidence="5 9" id="KW-1133">Transmembrane helix</keyword>
<evidence type="ECO:0000313" key="12">
    <source>
        <dbReference type="EMBL" id="TNY19168.1"/>
    </source>
</evidence>
<evidence type="ECO:0000256" key="6">
    <source>
        <dbReference type="ARBA" id="ARBA00023136"/>
    </source>
</evidence>
<keyword evidence="7" id="KW-1015">Disulfide bond</keyword>
<evidence type="ECO:0000256" key="1">
    <source>
        <dbReference type="ARBA" id="ARBA00004308"/>
    </source>
</evidence>
<dbReference type="InterPro" id="IPR000479">
    <property type="entry name" value="CIMR_rpt"/>
</dbReference>
<feature type="signal peptide" evidence="10">
    <location>
        <begin position="1"/>
        <end position="19"/>
    </location>
</feature>
<evidence type="ECO:0000259" key="11">
    <source>
        <dbReference type="PROSITE" id="PS51914"/>
    </source>
</evidence>
<dbReference type="OrthoDB" id="4504960at2759"/>
<protein>
    <submittedName>
        <fullName evidence="12">Mannose-6-phosphate receptor binding domain-containing protein</fullName>
    </submittedName>
</protein>
<evidence type="ECO:0000256" key="3">
    <source>
        <dbReference type="ARBA" id="ARBA00022692"/>
    </source>
</evidence>
<dbReference type="PANTHER" id="PTHR15071">
    <property type="entry name" value="MANNOSE-6-PHOSPHATE RECEPTOR FAMILY MEMBER"/>
    <property type="match status" value="1"/>
</dbReference>
<keyword evidence="6 9" id="KW-0472">Membrane</keyword>
<evidence type="ECO:0000256" key="8">
    <source>
        <dbReference type="SAM" id="MobiDB-lite"/>
    </source>
</evidence>
<comment type="caution">
    <text evidence="12">The sequence shown here is derived from an EMBL/GenBank/DDBJ whole genome shotgun (WGS) entry which is preliminary data.</text>
</comment>
<evidence type="ECO:0000256" key="7">
    <source>
        <dbReference type="ARBA" id="ARBA00023157"/>
    </source>
</evidence>
<feature type="region of interest" description="Disordered" evidence="8">
    <location>
        <begin position="257"/>
        <end position="349"/>
    </location>
</feature>
<dbReference type="Pfam" id="PF00878">
    <property type="entry name" value="CIMR"/>
    <property type="match status" value="1"/>
</dbReference>
<gene>
    <name evidence="12" type="ORF">DMC30DRAFT_448208</name>
</gene>
<feature type="compositionally biased region" description="Low complexity" evidence="8">
    <location>
        <begin position="269"/>
        <end position="278"/>
    </location>
</feature>
<dbReference type="GO" id="GO:0038023">
    <property type="term" value="F:signaling receptor activity"/>
    <property type="evidence" value="ECO:0007669"/>
    <property type="project" value="InterPro"/>
</dbReference>
<comment type="subcellular location">
    <subcellularLocation>
        <location evidence="1">Endomembrane system</location>
    </subcellularLocation>
</comment>
<keyword evidence="13" id="KW-1185">Reference proteome</keyword>
<dbReference type="AlphaFoldDB" id="A0A5C5FQM5"/>
<proteinExistence type="predicted"/>
<dbReference type="EMBL" id="SOZI01000106">
    <property type="protein sequence ID" value="TNY19168.1"/>
    <property type="molecule type" value="Genomic_DNA"/>
</dbReference>
<evidence type="ECO:0000313" key="13">
    <source>
        <dbReference type="Proteomes" id="UP000311382"/>
    </source>
</evidence>
<dbReference type="GO" id="GO:0010008">
    <property type="term" value="C:endosome membrane"/>
    <property type="evidence" value="ECO:0007669"/>
    <property type="project" value="UniProtKB-SubCell"/>
</dbReference>
<name>A0A5C5FQM5_9BASI</name>
<evidence type="ECO:0000256" key="9">
    <source>
        <dbReference type="SAM" id="Phobius"/>
    </source>
</evidence>
<evidence type="ECO:0000256" key="10">
    <source>
        <dbReference type="SAM" id="SignalP"/>
    </source>
</evidence>
<organism evidence="12 13">
    <name type="scientific">Rhodotorula diobovata</name>
    <dbReference type="NCBI Taxonomy" id="5288"/>
    <lineage>
        <taxon>Eukaryota</taxon>
        <taxon>Fungi</taxon>
        <taxon>Dikarya</taxon>
        <taxon>Basidiomycota</taxon>
        <taxon>Pucciniomycotina</taxon>
        <taxon>Microbotryomycetes</taxon>
        <taxon>Sporidiobolales</taxon>
        <taxon>Sporidiobolaceae</taxon>
        <taxon>Rhodotorula</taxon>
    </lineage>
</organism>
<reference evidence="12 13" key="1">
    <citation type="submission" date="2019-03" db="EMBL/GenBank/DDBJ databases">
        <title>Rhodosporidium diobovatum UCD-FST 08-225 genome sequencing, assembly, and annotation.</title>
        <authorList>
            <person name="Fakankun I.U."/>
            <person name="Fristensky B."/>
            <person name="Levin D.B."/>
        </authorList>
    </citation>
    <scope>NUCLEOTIDE SEQUENCE [LARGE SCALE GENOMIC DNA]</scope>
    <source>
        <strain evidence="12 13">UCD-FST 08-225</strain>
    </source>
</reference>
<evidence type="ECO:0000256" key="5">
    <source>
        <dbReference type="ARBA" id="ARBA00022989"/>
    </source>
</evidence>
<keyword evidence="12" id="KW-0675">Receptor</keyword>
<dbReference type="GO" id="GO:0005537">
    <property type="term" value="F:D-mannose binding"/>
    <property type="evidence" value="ECO:0007669"/>
    <property type="project" value="InterPro"/>
</dbReference>
<feature type="transmembrane region" description="Helical" evidence="9">
    <location>
        <begin position="169"/>
        <end position="191"/>
    </location>
</feature>
<dbReference type="GO" id="GO:0007034">
    <property type="term" value="P:vacuolar transport"/>
    <property type="evidence" value="ECO:0007669"/>
    <property type="project" value="TreeGrafter"/>
</dbReference>
<dbReference type="PROSITE" id="PS51914">
    <property type="entry name" value="MRH"/>
    <property type="match status" value="1"/>
</dbReference>